<keyword evidence="5" id="KW-0460">Magnesium</keyword>
<protein>
    <recommendedName>
        <fullName evidence="10">Thiamine-phosphate synthase</fullName>
        <ecNumber evidence="10">2.5.1.3</ecNumber>
    </recommendedName>
    <alternativeName>
        <fullName evidence="10">Thiamine-phosphate pyrophosphorylase</fullName>
    </alternativeName>
</protein>
<dbReference type="FunFam" id="3.20.20.70:FF:000096">
    <property type="entry name" value="Thiamine-phosphate synthase"/>
    <property type="match status" value="1"/>
</dbReference>
<evidence type="ECO:0000256" key="5">
    <source>
        <dbReference type="ARBA" id="ARBA00022842"/>
    </source>
</evidence>
<dbReference type="CDD" id="cd00564">
    <property type="entry name" value="TMP_TenI"/>
    <property type="match status" value="1"/>
</dbReference>
<evidence type="ECO:0000256" key="1">
    <source>
        <dbReference type="ARBA" id="ARBA00001946"/>
    </source>
</evidence>
<dbReference type="Gene3D" id="3.20.20.70">
    <property type="entry name" value="Aldolase class I"/>
    <property type="match status" value="1"/>
</dbReference>
<evidence type="ECO:0000256" key="4">
    <source>
        <dbReference type="ARBA" id="ARBA00022723"/>
    </source>
</evidence>
<dbReference type="PANTHER" id="PTHR20857">
    <property type="entry name" value="THIAMINE-PHOSPHATE PYROPHOSPHORYLASE"/>
    <property type="match status" value="1"/>
</dbReference>
<sequence length="320" mass="36542">MLKRITDANLNRATEALRVLEEIARFELNDKEMSKEYKNMRHSLCTFFDKQYNELINSRDTKNDVGVDILNPTKEMIGQKNLDMIFRSNSKRLQQALRVLNEYANLPDKYRYKSYTLEKTMDEKIKMDIKKYLLKDKKLYLVTNSDNFNSDEEFLDRVALAIKSGVNIVQLREKTKPAAKIIEYGRVIRQITSEYGALFIVNDRIDLAQILNADGVHLGQDDIDIKSARKILGEKMIIGISTHKEQDALEAVQNGADYIGVGPVYKTPTKPKREAAGLEYLRWAAQNVNIPFYAIGAIDSNTIDEVISNGAKRVAVVRAI</sequence>
<evidence type="ECO:0000313" key="14">
    <source>
        <dbReference type="EMBL" id="HIS73572.1"/>
    </source>
</evidence>
<proteinExistence type="inferred from homology"/>
<evidence type="ECO:0000313" key="15">
    <source>
        <dbReference type="Proteomes" id="UP000886865"/>
    </source>
</evidence>
<dbReference type="SUPFAM" id="SSF51391">
    <property type="entry name" value="Thiamin phosphate synthase"/>
    <property type="match status" value="1"/>
</dbReference>
<dbReference type="GO" id="GO:0004789">
    <property type="term" value="F:thiamine-phosphate diphosphorylase activity"/>
    <property type="evidence" value="ECO:0007669"/>
    <property type="project" value="UniProtKB-EC"/>
</dbReference>
<dbReference type="HAMAP" id="MF_00097">
    <property type="entry name" value="TMP_synthase"/>
    <property type="match status" value="1"/>
</dbReference>
<dbReference type="GO" id="GO:0005737">
    <property type="term" value="C:cytoplasm"/>
    <property type="evidence" value="ECO:0007669"/>
    <property type="project" value="TreeGrafter"/>
</dbReference>
<dbReference type="NCBIfam" id="TIGR00693">
    <property type="entry name" value="thiE"/>
    <property type="match status" value="1"/>
</dbReference>
<comment type="similarity">
    <text evidence="10">Belongs to the thiamine-phosphate synthase family.</text>
</comment>
<dbReference type="GO" id="GO:0009228">
    <property type="term" value="P:thiamine biosynthetic process"/>
    <property type="evidence" value="ECO:0007669"/>
    <property type="project" value="UniProtKB-KW"/>
</dbReference>
<evidence type="ECO:0000256" key="6">
    <source>
        <dbReference type="ARBA" id="ARBA00022977"/>
    </source>
</evidence>
<gene>
    <name evidence="14" type="ORF">IAA86_00965</name>
</gene>
<dbReference type="PANTHER" id="PTHR20857:SF15">
    <property type="entry name" value="THIAMINE-PHOSPHATE SYNTHASE"/>
    <property type="match status" value="1"/>
</dbReference>
<evidence type="ECO:0000259" key="12">
    <source>
        <dbReference type="Pfam" id="PF02581"/>
    </source>
</evidence>
<dbReference type="NCBIfam" id="NF002727">
    <property type="entry name" value="PRK02615.1"/>
    <property type="match status" value="1"/>
</dbReference>
<comment type="cofactor">
    <cofactor evidence="1">
        <name>Mg(2+)</name>
        <dbReference type="ChEBI" id="CHEBI:18420"/>
    </cofactor>
</comment>
<evidence type="ECO:0000256" key="2">
    <source>
        <dbReference type="ARBA" id="ARBA00005165"/>
    </source>
</evidence>
<feature type="non-terminal residue" evidence="14">
    <location>
        <position position="320"/>
    </location>
</feature>
<evidence type="ECO:0000256" key="3">
    <source>
        <dbReference type="ARBA" id="ARBA00022679"/>
    </source>
</evidence>
<dbReference type="InterPro" id="IPR013785">
    <property type="entry name" value="Aldolase_TIM"/>
</dbReference>
<evidence type="ECO:0000259" key="13">
    <source>
        <dbReference type="Pfam" id="PF17792"/>
    </source>
</evidence>
<keyword evidence="3 10" id="KW-0808">Transferase</keyword>
<comment type="pathway">
    <text evidence="2 11">Cofactor biosynthesis; thiamine diphosphate biosynthesis; thiamine phosphate from 4-amino-2-methyl-5-diphosphomethylpyrimidine and 4-methyl-5-(2-phosphoethyl)-thiazole: step 1/1.</text>
</comment>
<feature type="domain" description="Thiamine phosphate synthase/TenI" evidence="12">
    <location>
        <begin position="139"/>
        <end position="320"/>
    </location>
</feature>
<evidence type="ECO:0000256" key="10">
    <source>
        <dbReference type="RuleBase" id="RU003826"/>
    </source>
</evidence>
<evidence type="ECO:0000256" key="9">
    <source>
        <dbReference type="ARBA" id="ARBA00047883"/>
    </source>
</evidence>
<dbReference type="Proteomes" id="UP000886865">
    <property type="component" value="Unassembled WGS sequence"/>
</dbReference>
<evidence type="ECO:0000256" key="11">
    <source>
        <dbReference type="RuleBase" id="RU004253"/>
    </source>
</evidence>
<keyword evidence="6 10" id="KW-0784">Thiamine biosynthesis</keyword>
<reference evidence="14" key="2">
    <citation type="journal article" date="2021" name="PeerJ">
        <title>Extensive microbial diversity within the chicken gut microbiome revealed by metagenomics and culture.</title>
        <authorList>
            <person name="Gilroy R."/>
            <person name="Ravi A."/>
            <person name="Getino M."/>
            <person name="Pursley I."/>
            <person name="Horton D.L."/>
            <person name="Alikhan N.F."/>
            <person name="Baker D."/>
            <person name="Gharbi K."/>
            <person name="Hall N."/>
            <person name="Watson M."/>
            <person name="Adriaenssens E.M."/>
            <person name="Foster-Nyarko E."/>
            <person name="Jarju S."/>
            <person name="Secka A."/>
            <person name="Antonio M."/>
            <person name="Oren A."/>
            <person name="Chaudhuri R.R."/>
            <person name="La Ragione R."/>
            <person name="Hildebrand F."/>
            <person name="Pallen M.J."/>
        </authorList>
    </citation>
    <scope>NUCLEOTIDE SEQUENCE</scope>
    <source>
        <strain evidence="14">CHK152-2871</strain>
    </source>
</reference>
<dbReference type="EMBL" id="DVJQ01000010">
    <property type="protein sequence ID" value="HIS73572.1"/>
    <property type="molecule type" value="Genomic_DNA"/>
</dbReference>
<evidence type="ECO:0000256" key="8">
    <source>
        <dbReference type="ARBA" id="ARBA00047851"/>
    </source>
</evidence>
<comment type="catalytic activity">
    <reaction evidence="9 10">
        <text>2-[(2R,5Z)-2-carboxy-4-methylthiazol-5(2H)-ylidene]ethyl phosphate + 4-amino-2-methyl-5-(diphosphooxymethyl)pyrimidine + 2 H(+) = thiamine phosphate + CO2 + diphosphate</text>
        <dbReference type="Rhea" id="RHEA:47844"/>
        <dbReference type="ChEBI" id="CHEBI:15378"/>
        <dbReference type="ChEBI" id="CHEBI:16526"/>
        <dbReference type="ChEBI" id="CHEBI:33019"/>
        <dbReference type="ChEBI" id="CHEBI:37575"/>
        <dbReference type="ChEBI" id="CHEBI:57841"/>
        <dbReference type="ChEBI" id="CHEBI:62899"/>
        <dbReference type="EC" id="2.5.1.3"/>
    </reaction>
</comment>
<comment type="catalytic activity">
    <reaction evidence="7 10">
        <text>4-methyl-5-(2-phosphooxyethyl)-thiazole + 4-amino-2-methyl-5-(diphosphooxymethyl)pyrimidine + H(+) = thiamine phosphate + diphosphate</text>
        <dbReference type="Rhea" id="RHEA:22328"/>
        <dbReference type="ChEBI" id="CHEBI:15378"/>
        <dbReference type="ChEBI" id="CHEBI:33019"/>
        <dbReference type="ChEBI" id="CHEBI:37575"/>
        <dbReference type="ChEBI" id="CHEBI:57841"/>
        <dbReference type="ChEBI" id="CHEBI:58296"/>
        <dbReference type="EC" id="2.5.1.3"/>
    </reaction>
</comment>
<dbReference type="InterPro" id="IPR034291">
    <property type="entry name" value="TMP_synthase"/>
</dbReference>
<dbReference type="AlphaFoldDB" id="A0A9D1FHI2"/>
<dbReference type="InterPro" id="IPR041397">
    <property type="entry name" value="ThiD2"/>
</dbReference>
<dbReference type="GO" id="GO:0046872">
    <property type="term" value="F:metal ion binding"/>
    <property type="evidence" value="ECO:0007669"/>
    <property type="project" value="UniProtKB-KW"/>
</dbReference>
<dbReference type="Pfam" id="PF17792">
    <property type="entry name" value="ThiD2"/>
    <property type="match status" value="1"/>
</dbReference>
<accession>A0A9D1FHI2</accession>
<organism evidence="14 15">
    <name type="scientific">Candidatus Galligastranaerophilus intestinavium</name>
    <dbReference type="NCBI Taxonomy" id="2840836"/>
    <lineage>
        <taxon>Bacteria</taxon>
        <taxon>Candidatus Galligastranaerophilus</taxon>
    </lineage>
</organism>
<dbReference type="InterPro" id="IPR036206">
    <property type="entry name" value="ThiamineP_synth_sf"/>
</dbReference>
<name>A0A9D1FHI2_9BACT</name>
<dbReference type="Pfam" id="PF02581">
    <property type="entry name" value="TMP-TENI"/>
    <property type="match status" value="1"/>
</dbReference>
<dbReference type="InterPro" id="IPR016229">
    <property type="entry name" value="TMP_synthase_cyanobac_bac"/>
</dbReference>
<dbReference type="EC" id="2.5.1.3" evidence="10"/>
<dbReference type="PIRSF" id="PIRSF000512">
    <property type="entry name" value="TMP_PPase_Cyanobac_prd"/>
    <property type="match status" value="1"/>
</dbReference>
<comment type="caution">
    <text evidence="14">The sequence shown here is derived from an EMBL/GenBank/DDBJ whole genome shotgun (WGS) entry which is preliminary data.</text>
</comment>
<reference evidence="14" key="1">
    <citation type="submission" date="2020-10" db="EMBL/GenBank/DDBJ databases">
        <authorList>
            <person name="Gilroy R."/>
        </authorList>
    </citation>
    <scope>NUCLEOTIDE SEQUENCE</scope>
    <source>
        <strain evidence="14">CHK152-2871</strain>
    </source>
</reference>
<keyword evidence="4" id="KW-0479">Metal-binding</keyword>
<dbReference type="InterPro" id="IPR022998">
    <property type="entry name" value="ThiamineP_synth_TenI"/>
</dbReference>
<comment type="catalytic activity">
    <reaction evidence="8 10">
        <text>2-(2-carboxy-4-methylthiazol-5-yl)ethyl phosphate + 4-amino-2-methyl-5-(diphosphooxymethyl)pyrimidine + 2 H(+) = thiamine phosphate + CO2 + diphosphate</text>
        <dbReference type="Rhea" id="RHEA:47848"/>
        <dbReference type="ChEBI" id="CHEBI:15378"/>
        <dbReference type="ChEBI" id="CHEBI:16526"/>
        <dbReference type="ChEBI" id="CHEBI:33019"/>
        <dbReference type="ChEBI" id="CHEBI:37575"/>
        <dbReference type="ChEBI" id="CHEBI:57841"/>
        <dbReference type="ChEBI" id="CHEBI:62890"/>
        <dbReference type="EC" id="2.5.1.3"/>
    </reaction>
</comment>
<evidence type="ECO:0000256" key="7">
    <source>
        <dbReference type="ARBA" id="ARBA00047334"/>
    </source>
</evidence>
<feature type="domain" description="ThiD2" evidence="13">
    <location>
        <begin position="4"/>
        <end position="119"/>
    </location>
</feature>